<protein>
    <submittedName>
        <fullName evidence="8">ABC transporter permease</fullName>
    </submittedName>
</protein>
<evidence type="ECO:0000313" key="8">
    <source>
        <dbReference type="EMBL" id="RYM34548.1"/>
    </source>
</evidence>
<evidence type="ECO:0000313" key="9">
    <source>
        <dbReference type="Proteomes" id="UP000293952"/>
    </source>
</evidence>
<dbReference type="Pfam" id="PF12698">
    <property type="entry name" value="ABC2_membrane_3"/>
    <property type="match status" value="1"/>
</dbReference>
<proteinExistence type="predicted"/>
<comment type="caution">
    <text evidence="8">The sequence shown here is derived from an EMBL/GenBank/DDBJ whole genome shotgun (WGS) entry which is preliminary data.</text>
</comment>
<dbReference type="GO" id="GO:0005886">
    <property type="term" value="C:plasma membrane"/>
    <property type="evidence" value="ECO:0007669"/>
    <property type="project" value="UniProtKB-SubCell"/>
</dbReference>
<feature type="transmembrane region" description="Helical" evidence="6">
    <location>
        <begin position="298"/>
        <end position="323"/>
    </location>
</feature>
<gene>
    <name evidence="8" type="ORF">ERX46_04020</name>
</gene>
<dbReference type="Gene3D" id="3.40.1710.10">
    <property type="entry name" value="abc type-2 transporter like domain"/>
    <property type="match status" value="1"/>
</dbReference>
<feature type="transmembrane region" description="Helical" evidence="6">
    <location>
        <begin position="20"/>
        <end position="40"/>
    </location>
</feature>
<evidence type="ECO:0000256" key="6">
    <source>
        <dbReference type="SAM" id="Phobius"/>
    </source>
</evidence>
<dbReference type="OrthoDB" id="9811522at2"/>
<keyword evidence="4 6" id="KW-1133">Transmembrane helix</keyword>
<organism evidence="8 9">
    <name type="scientific">Brumimicrobium glaciale</name>
    <dbReference type="NCBI Taxonomy" id="200475"/>
    <lineage>
        <taxon>Bacteria</taxon>
        <taxon>Pseudomonadati</taxon>
        <taxon>Bacteroidota</taxon>
        <taxon>Flavobacteriia</taxon>
        <taxon>Flavobacteriales</taxon>
        <taxon>Crocinitomicaceae</taxon>
        <taxon>Brumimicrobium</taxon>
    </lineage>
</organism>
<feature type="transmembrane region" description="Helical" evidence="6">
    <location>
        <begin position="228"/>
        <end position="256"/>
    </location>
</feature>
<dbReference type="PANTHER" id="PTHR30294">
    <property type="entry name" value="MEMBRANE COMPONENT OF ABC TRANSPORTER YHHJ-RELATED"/>
    <property type="match status" value="1"/>
</dbReference>
<dbReference type="EMBL" id="SETE01000002">
    <property type="protein sequence ID" value="RYM34548.1"/>
    <property type="molecule type" value="Genomic_DNA"/>
</dbReference>
<feature type="transmembrane region" description="Helical" evidence="6">
    <location>
        <begin position="183"/>
        <end position="208"/>
    </location>
</feature>
<dbReference type="GO" id="GO:0140359">
    <property type="term" value="F:ABC-type transporter activity"/>
    <property type="evidence" value="ECO:0007669"/>
    <property type="project" value="InterPro"/>
</dbReference>
<dbReference type="PANTHER" id="PTHR30294:SF46">
    <property type="entry name" value="ABC TRANSPORTER PERMEASE"/>
    <property type="match status" value="1"/>
</dbReference>
<sequence length="394" mass="43880">MKKFIELLRVEFKRIFSNGVLLAIFFGAPIVYGFLFGYVYQQAKVVDLPIVIVDQDRSPMSDKIIDAFQDNEGLLVKDVRFTAGNIIAEMPIEQYAAVITLPSDFEAQLLQKKHPEVRVDLNMANILNANTASKSIQSVLMTINAGIEIEGLQKQGMHPDQAMTSYESFKINFNKLYNSTGNYVTFMLPGLLAGIMQQIILLAMALVFSRDFEDGYFGTLIGHSKSSLYHILLKATPFWLMLPIMWLAVSLFLPYFSVDAAVFNSPMLVLATLLTLASMFIGMLFSIAIPSQLKATELLMVISTPAFILSGFTWPTMAIPAAITNIAQFIPLTQFLEGFRKVAFYGGDMASIRTEINMLVLITIVAFVAMVVLLQVKIFLFNKKAKKGSAVVER</sequence>
<feature type="transmembrane region" description="Helical" evidence="6">
    <location>
        <begin position="358"/>
        <end position="380"/>
    </location>
</feature>
<evidence type="ECO:0000256" key="1">
    <source>
        <dbReference type="ARBA" id="ARBA00004651"/>
    </source>
</evidence>
<name>A0A4Q4KN35_9FLAO</name>
<keyword evidence="3 6" id="KW-0812">Transmembrane</keyword>
<keyword evidence="5 6" id="KW-0472">Membrane</keyword>
<keyword evidence="9" id="KW-1185">Reference proteome</keyword>
<dbReference type="InterPro" id="IPR051449">
    <property type="entry name" value="ABC-2_transporter_component"/>
</dbReference>
<dbReference type="InterPro" id="IPR013525">
    <property type="entry name" value="ABC2_TM"/>
</dbReference>
<feature type="transmembrane region" description="Helical" evidence="6">
    <location>
        <begin position="268"/>
        <end position="289"/>
    </location>
</feature>
<evidence type="ECO:0000256" key="2">
    <source>
        <dbReference type="ARBA" id="ARBA00022475"/>
    </source>
</evidence>
<dbReference type="Proteomes" id="UP000293952">
    <property type="component" value="Unassembled WGS sequence"/>
</dbReference>
<feature type="domain" description="ABC-2 type transporter transmembrane" evidence="7">
    <location>
        <begin position="22"/>
        <end position="370"/>
    </location>
</feature>
<accession>A0A4Q4KN35</accession>
<dbReference type="RefSeq" id="WP_130092557.1">
    <property type="nucleotide sequence ID" value="NZ_SETE01000002.1"/>
</dbReference>
<evidence type="ECO:0000259" key="7">
    <source>
        <dbReference type="Pfam" id="PF12698"/>
    </source>
</evidence>
<evidence type="ECO:0000256" key="3">
    <source>
        <dbReference type="ARBA" id="ARBA00022692"/>
    </source>
</evidence>
<keyword evidence="2" id="KW-1003">Cell membrane</keyword>
<evidence type="ECO:0000256" key="4">
    <source>
        <dbReference type="ARBA" id="ARBA00022989"/>
    </source>
</evidence>
<evidence type="ECO:0000256" key="5">
    <source>
        <dbReference type="ARBA" id="ARBA00023136"/>
    </source>
</evidence>
<comment type="subcellular location">
    <subcellularLocation>
        <location evidence="1">Cell membrane</location>
        <topology evidence="1">Multi-pass membrane protein</topology>
    </subcellularLocation>
</comment>
<reference evidence="8 9" key="1">
    <citation type="submission" date="2019-02" db="EMBL/GenBank/DDBJ databases">
        <title>Genome sequence of the sea-ice species Brumimicrobium glaciale.</title>
        <authorList>
            <person name="Bowman J.P."/>
        </authorList>
    </citation>
    <scope>NUCLEOTIDE SEQUENCE [LARGE SCALE GENOMIC DNA]</scope>
    <source>
        <strain evidence="8 9">IC156</strain>
    </source>
</reference>
<dbReference type="AlphaFoldDB" id="A0A4Q4KN35"/>